<comment type="catalytic activity">
    <reaction evidence="1 13">
        <text>[(1-&gt;4)-alpha-D-glucosyl](n) + phosphate = [(1-&gt;4)-alpha-D-glucosyl](n-1) + alpha-D-glucose 1-phosphate</text>
        <dbReference type="Rhea" id="RHEA:41732"/>
        <dbReference type="Rhea" id="RHEA-COMP:9584"/>
        <dbReference type="Rhea" id="RHEA-COMP:9586"/>
        <dbReference type="ChEBI" id="CHEBI:15444"/>
        <dbReference type="ChEBI" id="CHEBI:43474"/>
        <dbReference type="ChEBI" id="CHEBI:58601"/>
        <dbReference type="EC" id="2.4.1.1"/>
    </reaction>
</comment>
<sequence>MNIDKETFKEHIRLRLKRRYGKEIAEASRHDIFDAVAAASMEYILDNWMATRKAFDANPGRQMFYLSAEFLMGRALTNNLINLGILDMVKEVLTEIGHDINEIEDQEPDAGLGNGGLGRLAACFLDSLATMNLPGHGYGIRYRYGMFEQKIEHCRQIEKPDNWLEHRDPWEIKRSDLAVDVKIGGEVTLIVDEQGRERFTVKNAEIIRAIPHDMPIVGYNTKTVNTLRLWEAYSPDGFNLQLFNDMQYLRAVEKANQAEDLSRVLYPNDSGPSGKALRLKQQYFFVSASLQDILRSFKHRFGTNFTKLPDFAVVQLNDTHPVVAIPEMMRLLMDEEGLGWDESWAIVTKMFAYTNHTILAEALEKWPLDLFSSIIPRIYNIVEEIDRRHQEALKQLYPNDWERRHRMSIIADGMIHMARLAIVGGFSVNGVAALHTEILKKRELRDWYEWKPQNFNNKTNGVTQRRWLKLANPGLSALITETIGTGWETDLSKLKALEPYVEDPQFRKRFAEIKRNNKVQLAAYLQKTQGVTIDPDSIFDVQVKRLHEYKRQLLNIFHVMYLHNKLADDPTIEMPKQTFIFGAKAASGYRRAKSIISLICAEAARIDADPRVKGRLKVVFAENYRVTLAEKIIPAAEVSEQISTAGKEASGTGNMKFMMNGALTLGTMDGANVEIVQEVGRKNAFIFGLTAEEIAAVEATHSYDPHLYLGRNPALARVVHQLVDGTFGHEFQAAFKELYDSLVHGVDGSRPDSYYVLADFDAYVQAHEKVVSTYADQDTWNKMAIINVARSGIFSTDRTIAEYANDIWKIKPIAVK</sequence>
<dbReference type="InterPro" id="IPR011833">
    <property type="entry name" value="Glycg_phsphrylas"/>
</dbReference>
<dbReference type="AlphaFoldDB" id="F8F2C2"/>
<accession>F8F2C2</accession>
<keyword evidence="10 13" id="KW-0119">Carbohydrate metabolism</keyword>
<dbReference type="InterPro" id="IPR035090">
    <property type="entry name" value="Pyridoxal_P_attach_site"/>
</dbReference>
<dbReference type="PROSITE" id="PS00102">
    <property type="entry name" value="PHOSPHORYLASE"/>
    <property type="match status" value="1"/>
</dbReference>
<keyword evidence="8 13" id="KW-0808">Transferase</keyword>
<dbReference type="InterPro" id="IPR000811">
    <property type="entry name" value="Glyco_trans_35"/>
</dbReference>
<dbReference type="NCBIfam" id="TIGR02093">
    <property type="entry name" value="P_ylase"/>
    <property type="match status" value="1"/>
</dbReference>
<keyword evidence="5" id="KW-0963">Cytoplasm</keyword>
<gene>
    <name evidence="14" type="ordered locus">Spica_2809</name>
</gene>
<comment type="function">
    <text evidence="11">Phosphorylase is an important allosteric enzyme in carbohydrate metabolism. Enzymes from different sources differ in their regulatory mechanisms and in their natural substrates. However, all known phosphorylases share catalytic and structural properties.</text>
</comment>
<evidence type="ECO:0000256" key="10">
    <source>
        <dbReference type="ARBA" id="ARBA00023277"/>
    </source>
</evidence>
<evidence type="ECO:0000256" key="5">
    <source>
        <dbReference type="ARBA" id="ARBA00022490"/>
    </source>
</evidence>
<evidence type="ECO:0000256" key="3">
    <source>
        <dbReference type="ARBA" id="ARBA00004496"/>
    </source>
</evidence>
<organism evidence="14 15">
    <name type="scientific">Gracilinema caldarium (strain ATCC 51460 / DSM 7334 / H1)</name>
    <name type="common">Treponema caldarium</name>
    <dbReference type="NCBI Taxonomy" id="744872"/>
    <lineage>
        <taxon>Bacteria</taxon>
        <taxon>Pseudomonadati</taxon>
        <taxon>Spirochaetota</taxon>
        <taxon>Spirochaetia</taxon>
        <taxon>Spirochaetales</taxon>
        <taxon>Breznakiellaceae</taxon>
        <taxon>Gracilinema</taxon>
    </lineage>
</organism>
<evidence type="ECO:0000256" key="6">
    <source>
        <dbReference type="ARBA" id="ARBA00022533"/>
    </source>
</evidence>
<dbReference type="PIRSF" id="PIRSF000460">
    <property type="entry name" value="Pprylas_GlgP"/>
    <property type="match status" value="1"/>
</dbReference>
<comment type="function">
    <text evidence="13">Allosteric enzyme that catalyzes the rate-limiting step in glycogen catabolism, the phosphorolytic cleavage of glycogen to produce glucose-1-phosphate, and plays a central role in maintaining cellular and organismal glucose homeostasis.</text>
</comment>
<dbReference type="HOGENOM" id="CLU_010198_1_1_12"/>
<dbReference type="Pfam" id="PF00343">
    <property type="entry name" value="Phosphorylase"/>
    <property type="match status" value="1"/>
</dbReference>
<evidence type="ECO:0000256" key="2">
    <source>
        <dbReference type="ARBA" id="ARBA00001933"/>
    </source>
</evidence>
<dbReference type="Proteomes" id="UP000000503">
    <property type="component" value="Chromosome"/>
</dbReference>
<comment type="similarity">
    <text evidence="4 13">Belongs to the glycogen phosphorylase family.</text>
</comment>
<evidence type="ECO:0000256" key="13">
    <source>
        <dbReference type="RuleBase" id="RU000587"/>
    </source>
</evidence>
<dbReference type="GO" id="GO:0030170">
    <property type="term" value="F:pyridoxal phosphate binding"/>
    <property type="evidence" value="ECO:0007669"/>
    <property type="project" value="InterPro"/>
</dbReference>
<dbReference type="PANTHER" id="PTHR11468:SF3">
    <property type="entry name" value="GLYCOGEN PHOSPHORYLASE, LIVER FORM"/>
    <property type="match status" value="1"/>
</dbReference>
<keyword evidence="9 12" id="KW-0663">Pyridoxal phosphate</keyword>
<dbReference type="KEGG" id="scd:Spica_2809"/>
<dbReference type="GO" id="GO:0005980">
    <property type="term" value="P:glycogen catabolic process"/>
    <property type="evidence" value="ECO:0007669"/>
    <property type="project" value="TreeGrafter"/>
</dbReference>
<keyword evidence="7 13" id="KW-0328">Glycosyltransferase</keyword>
<keyword evidence="6" id="KW-0021">Allosteric enzyme</keyword>
<evidence type="ECO:0000313" key="15">
    <source>
        <dbReference type="Proteomes" id="UP000000503"/>
    </source>
</evidence>
<dbReference type="STRING" id="744872.Spica_2809"/>
<dbReference type="eggNOG" id="COG0058">
    <property type="taxonomic scope" value="Bacteria"/>
</dbReference>
<dbReference type="Gene3D" id="3.40.50.2000">
    <property type="entry name" value="Glycogen Phosphorylase B"/>
    <property type="match status" value="2"/>
</dbReference>
<protein>
    <recommendedName>
        <fullName evidence="13">Alpha-1,4 glucan phosphorylase</fullName>
        <ecNumber evidence="13">2.4.1.1</ecNumber>
    </recommendedName>
</protein>
<evidence type="ECO:0000256" key="9">
    <source>
        <dbReference type="ARBA" id="ARBA00022898"/>
    </source>
</evidence>
<dbReference type="PANTHER" id="PTHR11468">
    <property type="entry name" value="GLYCOGEN PHOSPHORYLASE"/>
    <property type="match status" value="1"/>
</dbReference>
<comment type="subcellular location">
    <subcellularLocation>
        <location evidence="3">Cytoplasm</location>
    </subcellularLocation>
</comment>
<dbReference type="RefSeq" id="WP_013970182.1">
    <property type="nucleotide sequence ID" value="NC_015732.1"/>
</dbReference>
<dbReference type="EC" id="2.4.1.1" evidence="13"/>
<evidence type="ECO:0000256" key="7">
    <source>
        <dbReference type="ARBA" id="ARBA00022676"/>
    </source>
</evidence>
<reference evidence="15" key="1">
    <citation type="journal article" date="2013" name="Stand. Genomic Sci.">
        <title>Genome sequence of the thermophilic fresh-water bacterium Spirochaeta caldaria type strain (H1(T)), reclassification of Spirochaeta caldaria, Spirochaeta stenostrepta, and Spirochaeta zuelzerae in the genus Treponema as Treponema caldaria comb. nov., Treponema stenostrepta comb. nov., and Treponema zuelzerae comb. nov., and emendation of the genus Treponema.</title>
        <authorList>
            <person name="Abt B."/>
            <person name="Goker M."/>
            <person name="Scheuner C."/>
            <person name="Han C."/>
            <person name="Lu M."/>
            <person name="Misra M."/>
            <person name="Lapidus A."/>
            <person name="Nolan M."/>
            <person name="Lucas S."/>
            <person name="Hammon N."/>
            <person name="Deshpande S."/>
            <person name="Cheng J.F."/>
            <person name="Tapia R."/>
            <person name="Goodwin L.A."/>
            <person name="Pitluck S."/>
            <person name="Liolios K."/>
            <person name="Pagani I."/>
            <person name="Ivanova N."/>
            <person name="Mavromatis K."/>
            <person name="Mikhailova N."/>
            <person name="Huntemann M."/>
            <person name="Pati A."/>
            <person name="Chen A."/>
            <person name="Palaniappan K."/>
            <person name="Land M."/>
            <person name="Hauser L."/>
            <person name="Jeffries C.D."/>
            <person name="Rohde M."/>
            <person name="Spring S."/>
            <person name="Gronow S."/>
            <person name="Detter J.C."/>
            <person name="Bristow J."/>
            <person name="Eisen J.A."/>
            <person name="Markowitz V."/>
            <person name="Hugenholtz P."/>
            <person name="Kyrpides N.C."/>
            <person name="Woyke T."/>
            <person name="Klenk H.P."/>
        </authorList>
    </citation>
    <scope>NUCLEOTIDE SEQUENCE</scope>
    <source>
        <strain evidence="15">ATCC 51460 / DSM 7334 / H1</strain>
    </source>
</reference>
<dbReference type="CDD" id="cd04300">
    <property type="entry name" value="GT35_Glycogen_Phosphorylase"/>
    <property type="match status" value="1"/>
</dbReference>
<evidence type="ECO:0000256" key="1">
    <source>
        <dbReference type="ARBA" id="ARBA00001275"/>
    </source>
</evidence>
<dbReference type="GO" id="GO:0008184">
    <property type="term" value="F:glycogen phosphorylase activity"/>
    <property type="evidence" value="ECO:0007669"/>
    <property type="project" value="InterPro"/>
</dbReference>
<dbReference type="SUPFAM" id="SSF53756">
    <property type="entry name" value="UDP-Glycosyltransferase/glycogen phosphorylase"/>
    <property type="match status" value="1"/>
</dbReference>
<evidence type="ECO:0000256" key="11">
    <source>
        <dbReference type="ARBA" id="ARBA00025174"/>
    </source>
</evidence>
<dbReference type="OrthoDB" id="9760804at2"/>
<dbReference type="FunFam" id="3.40.50.2000:FF:000153">
    <property type="entry name" value="Alpha-1,4 glucan phosphorylase"/>
    <property type="match status" value="1"/>
</dbReference>
<evidence type="ECO:0000313" key="14">
    <source>
        <dbReference type="EMBL" id="AEJ20904.1"/>
    </source>
</evidence>
<evidence type="ECO:0000256" key="12">
    <source>
        <dbReference type="PIRSR" id="PIRSR000460-1"/>
    </source>
</evidence>
<evidence type="ECO:0000256" key="8">
    <source>
        <dbReference type="ARBA" id="ARBA00022679"/>
    </source>
</evidence>
<dbReference type="FunFam" id="3.40.50.2000:FF:000003">
    <property type="entry name" value="Alpha-1,4 glucan phosphorylase"/>
    <property type="match status" value="1"/>
</dbReference>
<comment type="cofactor">
    <cofactor evidence="2 13">
        <name>pyridoxal 5'-phosphate</name>
        <dbReference type="ChEBI" id="CHEBI:597326"/>
    </cofactor>
</comment>
<keyword evidence="15" id="KW-1185">Reference proteome</keyword>
<name>F8F2C2_GRAC1</name>
<dbReference type="GO" id="GO:0005737">
    <property type="term" value="C:cytoplasm"/>
    <property type="evidence" value="ECO:0007669"/>
    <property type="project" value="UniProtKB-SubCell"/>
</dbReference>
<evidence type="ECO:0000256" key="4">
    <source>
        <dbReference type="ARBA" id="ARBA00006047"/>
    </source>
</evidence>
<feature type="modified residue" description="N6-(pyridoxal phosphate)lysine" evidence="12">
    <location>
        <position position="656"/>
    </location>
</feature>
<dbReference type="EMBL" id="CP002868">
    <property type="protein sequence ID" value="AEJ20904.1"/>
    <property type="molecule type" value="Genomic_DNA"/>
</dbReference>
<proteinExistence type="inferred from homology"/>